<organism evidence="1 2">
    <name type="scientific">Choristoneura fumiferana</name>
    <name type="common">Spruce budworm moth</name>
    <name type="synonym">Archips fumiferana</name>
    <dbReference type="NCBI Taxonomy" id="7141"/>
    <lineage>
        <taxon>Eukaryota</taxon>
        <taxon>Metazoa</taxon>
        <taxon>Ecdysozoa</taxon>
        <taxon>Arthropoda</taxon>
        <taxon>Hexapoda</taxon>
        <taxon>Insecta</taxon>
        <taxon>Pterygota</taxon>
        <taxon>Neoptera</taxon>
        <taxon>Endopterygota</taxon>
        <taxon>Lepidoptera</taxon>
        <taxon>Glossata</taxon>
        <taxon>Ditrysia</taxon>
        <taxon>Tortricoidea</taxon>
        <taxon>Tortricidae</taxon>
        <taxon>Tortricinae</taxon>
        <taxon>Choristoneura</taxon>
    </lineage>
</organism>
<sequence>GLLLRQRGVLAVLLGVPVVRQLHVHAADVHAHAAAANYEESESKGWYAALLLAMLACFALTLTGIILLYINFTQFFISINLILVVLASVVSILPAVQEHNPHSGLLQSSVVSLYVMYLTWSALSNSPSPCNSMIDPNNSSKLESECSHSKMYTGGWRDDATDSLHAVSAQASSFDKQAIIGMVIWVCSVLYSCVRTASASSKLTMTDHILAKEGTQEGAGADGGESGETKVFDNEGDAVAYPWTFFHVVFALATLYSMMTLTNWYNPSSQLSKENIASMWIKITSSWLCIGIYIWTMIAPAIFPDRDFS</sequence>
<protein>
    <submittedName>
        <fullName evidence="1">Uncharacterized protein</fullName>
    </submittedName>
</protein>
<reference evidence="1 2" key="1">
    <citation type="journal article" date="2022" name="Genome Biol. Evol.">
        <title>The Spruce Budworm Genome: Reconstructing the Evolutionary History of Antifreeze Proteins.</title>
        <authorList>
            <person name="Beliveau C."/>
            <person name="Gagne P."/>
            <person name="Picq S."/>
            <person name="Vernygora O."/>
            <person name="Keeling C.I."/>
            <person name="Pinkney K."/>
            <person name="Doucet D."/>
            <person name="Wen F."/>
            <person name="Johnston J.S."/>
            <person name="Maaroufi H."/>
            <person name="Boyle B."/>
            <person name="Laroche J."/>
            <person name="Dewar K."/>
            <person name="Juretic N."/>
            <person name="Blackburn G."/>
            <person name="Nisole A."/>
            <person name="Brunet B."/>
            <person name="Brandao M."/>
            <person name="Lumley L."/>
            <person name="Duan J."/>
            <person name="Quan G."/>
            <person name="Lucarotti C.J."/>
            <person name="Roe A.D."/>
            <person name="Sperling F.A.H."/>
            <person name="Levesque R.C."/>
            <person name="Cusson M."/>
        </authorList>
    </citation>
    <scope>NUCLEOTIDE SEQUENCE [LARGE SCALE GENOMIC DNA]</scope>
    <source>
        <strain evidence="1">Glfc:IPQL:Cfum</strain>
    </source>
</reference>
<dbReference type="EMBL" id="CM046131">
    <property type="protein sequence ID" value="KAI8429971.1"/>
    <property type="molecule type" value="Genomic_DNA"/>
</dbReference>
<comment type="caution">
    <text evidence="1">The sequence shown here is derived from an EMBL/GenBank/DDBJ whole genome shotgun (WGS) entry which is preliminary data.</text>
</comment>
<evidence type="ECO:0000313" key="2">
    <source>
        <dbReference type="Proteomes" id="UP001064048"/>
    </source>
</evidence>
<gene>
    <name evidence="1" type="ORF">MSG28_000427</name>
</gene>
<proteinExistence type="predicted"/>
<keyword evidence="2" id="KW-1185">Reference proteome</keyword>
<name>A0ACC0K0H2_CHOFU</name>
<feature type="non-terminal residue" evidence="1">
    <location>
        <position position="1"/>
    </location>
</feature>
<accession>A0ACC0K0H2</accession>
<evidence type="ECO:0000313" key="1">
    <source>
        <dbReference type="EMBL" id="KAI8429971.1"/>
    </source>
</evidence>
<dbReference type="Proteomes" id="UP001064048">
    <property type="component" value="Chromosome Z"/>
</dbReference>